<dbReference type="GO" id="GO:0072344">
    <property type="term" value="P:rescue of stalled ribosome"/>
    <property type="evidence" value="ECO:0007669"/>
    <property type="project" value="TreeGrafter"/>
</dbReference>
<feature type="domain" description="Prokaryotic-type class I peptide chain release factors" evidence="3">
    <location>
        <begin position="10"/>
        <end position="131"/>
    </location>
</feature>
<dbReference type="EC" id="3.1.1.29" evidence="4"/>
<proteinExistence type="inferred from homology"/>
<dbReference type="Pfam" id="PF00472">
    <property type="entry name" value="RF-1"/>
    <property type="match status" value="1"/>
</dbReference>
<comment type="caution">
    <text evidence="4">The sequence shown here is derived from an EMBL/GenBank/DDBJ whole genome shotgun (WGS) entry which is preliminary data.</text>
</comment>
<dbReference type="InterPro" id="IPR045853">
    <property type="entry name" value="Pep_chain_release_fac_I_sf"/>
</dbReference>
<evidence type="ECO:0000256" key="2">
    <source>
        <dbReference type="SAM" id="MobiDB-lite"/>
    </source>
</evidence>
<dbReference type="Proteomes" id="UP000011910">
    <property type="component" value="Unassembled WGS sequence"/>
</dbReference>
<dbReference type="GO" id="GO:0043022">
    <property type="term" value="F:ribosome binding"/>
    <property type="evidence" value="ECO:0007669"/>
    <property type="project" value="TreeGrafter"/>
</dbReference>
<protein>
    <submittedName>
        <fullName evidence="4">Peptidyl-tRNA hydrolase YaeJ</fullName>
        <ecNumber evidence="4">3.1.1.29</ecNumber>
    </submittedName>
</protein>
<dbReference type="STRING" id="1279009.ADICEAN_03452"/>
<gene>
    <name evidence="4" type="primary">yaeJ</name>
    <name evidence="4" type="ORF">ADICEAN_03452</name>
</gene>
<comment type="similarity">
    <text evidence="1">Belongs to the prokaryotic/mitochondrial release factor family.</text>
</comment>
<organism evidence="4 5">
    <name type="scientific">Cesiribacter andamanensis AMV16</name>
    <dbReference type="NCBI Taxonomy" id="1279009"/>
    <lineage>
        <taxon>Bacteria</taxon>
        <taxon>Pseudomonadati</taxon>
        <taxon>Bacteroidota</taxon>
        <taxon>Cytophagia</taxon>
        <taxon>Cytophagales</taxon>
        <taxon>Cesiribacteraceae</taxon>
        <taxon>Cesiribacter</taxon>
    </lineage>
</organism>
<keyword evidence="4" id="KW-0378">Hydrolase</keyword>
<dbReference type="PANTHER" id="PTHR47814">
    <property type="entry name" value="PEPTIDYL-TRNA HYDROLASE ARFB"/>
    <property type="match status" value="1"/>
</dbReference>
<evidence type="ECO:0000256" key="1">
    <source>
        <dbReference type="ARBA" id="ARBA00010835"/>
    </source>
</evidence>
<sequence>MNEVKDREFEREIIFQTSRSGGAGGQHVNKVETRVELRFQVAESALLTEDEKALVQHKLARRINKDGFLLVVCQESRSQLKNKEQCLERFYELLQQAFTKQKIRKASKPTMASVQRRLAAKQKQAQKKANRSKGGDF</sequence>
<dbReference type="SUPFAM" id="SSF75620">
    <property type="entry name" value="Release factor"/>
    <property type="match status" value="1"/>
</dbReference>
<evidence type="ECO:0000313" key="5">
    <source>
        <dbReference type="Proteomes" id="UP000011910"/>
    </source>
</evidence>
<dbReference type="InterPro" id="IPR000352">
    <property type="entry name" value="Pep_chain_release_fac_I"/>
</dbReference>
<dbReference type="Gene3D" id="3.30.160.20">
    <property type="match status" value="1"/>
</dbReference>
<dbReference type="GO" id="GO:0004045">
    <property type="term" value="F:peptidyl-tRNA hydrolase activity"/>
    <property type="evidence" value="ECO:0007669"/>
    <property type="project" value="UniProtKB-EC"/>
</dbReference>
<name>M7MY99_9BACT</name>
<dbReference type="PANTHER" id="PTHR47814:SF1">
    <property type="entry name" value="PEPTIDYL-TRNA HYDROLASE ARFB"/>
    <property type="match status" value="1"/>
</dbReference>
<evidence type="ECO:0000313" key="4">
    <source>
        <dbReference type="EMBL" id="EMR01418.1"/>
    </source>
</evidence>
<reference evidence="4 5" key="1">
    <citation type="journal article" date="2013" name="Genome Announc.">
        <title>Draft Genome Sequence of Cesiribacter andamanensis Strain AMV16T, Isolated from a Soil Sample from a Mud Volcano in the Andaman Islands, India.</title>
        <authorList>
            <person name="Shivaji S."/>
            <person name="Ara S."/>
            <person name="Begum Z."/>
            <person name="Srinivas T.N."/>
            <person name="Singh A."/>
            <person name="Kumar Pinnaka A."/>
        </authorList>
    </citation>
    <scope>NUCLEOTIDE SEQUENCE [LARGE SCALE GENOMIC DNA]</scope>
    <source>
        <strain evidence="4 5">AMV16</strain>
    </source>
</reference>
<keyword evidence="5" id="KW-1185">Reference proteome</keyword>
<dbReference type="OrthoDB" id="9815709at2"/>
<feature type="compositionally biased region" description="Basic residues" evidence="2">
    <location>
        <begin position="118"/>
        <end position="131"/>
    </location>
</feature>
<accession>M7MY99</accession>
<dbReference type="NCBIfam" id="NF006718">
    <property type="entry name" value="PRK09256.1"/>
    <property type="match status" value="1"/>
</dbReference>
<evidence type="ECO:0000259" key="3">
    <source>
        <dbReference type="Pfam" id="PF00472"/>
    </source>
</evidence>
<dbReference type="EMBL" id="AODQ01000117">
    <property type="protein sequence ID" value="EMR01418.1"/>
    <property type="molecule type" value="Genomic_DNA"/>
</dbReference>
<dbReference type="AlphaFoldDB" id="M7MY99"/>
<dbReference type="eggNOG" id="COG0216">
    <property type="taxonomic scope" value="Bacteria"/>
</dbReference>
<dbReference type="RefSeq" id="WP_009196835.1">
    <property type="nucleotide sequence ID" value="NZ_AODQ01000117.1"/>
</dbReference>
<dbReference type="GO" id="GO:0003747">
    <property type="term" value="F:translation release factor activity"/>
    <property type="evidence" value="ECO:0007669"/>
    <property type="project" value="InterPro"/>
</dbReference>
<feature type="region of interest" description="Disordered" evidence="2">
    <location>
        <begin position="105"/>
        <end position="137"/>
    </location>
</feature>